<evidence type="ECO:0000256" key="2">
    <source>
        <dbReference type="SAM" id="Phobius"/>
    </source>
</evidence>
<feature type="region of interest" description="Disordered" evidence="1">
    <location>
        <begin position="515"/>
        <end position="537"/>
    </location>
</feature>
<evidence type="ECO:0000313" key="4">
    <source>
        <dbReference type="Proteomes" id="UP000695562"/>
    </source>
</evidence>
<feature type="transmembrane region" description="Helical" evidence="2">
    <location>
        <begin position="541"/>
        <end position="562"/>
    </location>
</feature>
<proteinExistence type="predicted"/>
<evidence type="ECO:0000256" key="1">
    <source>
        <dbReference type="SAM" id="MobiDB-lite"/>
    </source>
</evidence>
<name>A0A8J4PW99_9MYCE</name>
<feature type="compositionally biased region" description="Polar residues" evidence="1">
    <location>
        <begin position="515"/>
        <end position="528"/>
    </location>
</feature>
<reference evidence="3" key="1">
    <citation type="submission" date="2020-01" db="EMBL/GenBank/DDBJ databases">
        <title>Development of genomics and gene disruption for Polysphondylium violaceum indicates a role for the polyketide synthase stlB in stalk morphogenesis.</title>
        <authorList>
            <person name="Narita B."/>
            <person name="Kawabe Y."/>
            <person name="Kin K."/>
            <person name="Saito T."/>
            <person name="Gibbs R."/>
            <person name="Kuspa A."/>
            <person name="Muzny D."/>
            <person name="Queller D."/>
            <person name="Richards S."/>
            <person name="Strassman J."/>
            <person name="Sucgang R."/>
            <person name="Worley K."/>
            <person name="Schaap P."/>
        </authorList>
    </citation>
    <scope>NUCLEOTIDE SEQUENCE</scope>
    <source>
        <strain evidence="3">QSvi11</strain>
    </source>
</reference>
<protein>
    <submittedName>
        <fullName evidence="3">Uncharacterized protein</fullName>
    </submittedName>
</protein>
<keyword evidence="4" id="KW-1185">Reference proteome</keyword>
<keyword evidence="2" id="KW-0812">Transmembrane</keyword>
<dbReference type="Proteomes" id="UP000695562">
    <property type="component" value="Unassembled WGS sequence"/>
</dbReference>
<keyword evidence="2" id="KW-1133">Transmembrane helix</keyword>
<keyword evidence="2" id="KW-0472">Membrane</keyword>
<accession>A0A8J4PW99</accession>
<dbReference type="SUPFAM" id="SSF52047">
    <property type="entry name" value="RNI-like"/>
    <property type="match status" value="1"/>
</dbReference>
<sequence length="564" mass="64469">MNPLIIPEIVQNQIIIYLFNDLGLEITSTGRAGAIFPMRCDEKRAKYQLALVNKYWFQQVSKMVNIENLVSVHGSVYDSYAHKISNPYNLLSFQSKLKLTYFMANNQMYYEHPDQGPTVHPLYHKINGEHGLSGQRQIFYNQFYTNLYSLKLYCNFDQYMDHSLLYEDLLDIARHAPHIQVFELNCNQDFLMGMDKHVVKAVAKMGVTFFAFNQNSGSLSASQEEKFTYFIKKNKRTLCSLLFDNIDAKILLKILPLFSSGNNGDVGNTRLKKLSVSTQDANLNENVYYSDIMDLIYALELDDISLSFADEQTNRDLWTRNSITNSTFCPIRMVPLTKSSKVQVNMEDVDGPLVYSKSILLVELLNCKPLKPDQFGFALNGLIDHPLEYLIILSAIQTIQDINLLAQFIRSNPPLKYLLLDQENFRGTAPFYQALSENTSLSAFQLRLKDRKECQLFCKSVLSNNTLKYICIKTKAFNEADISGSHFTVYENQLGTVILKNKNYFNYPSLSKTYSDPQPSISTQASKSNRPRNNNRGRGPGIVGTFLVTLLIIPIMVVYGFIKK</sequence>
<gene>
    <name evidence="3" type="ORF">CYY_003899</name>
</gene>
<dbReference type="AlphaFoldDB" id="A0A8J4PW99"/>
<comment type="caution">
    <text evidence="3">The sequence shown here is derived from an EMBL/GenBank/DDBJ whole genome shotgun (WGS) entry which is preliminary data.</text>
</comment>
<organism evidence="3 4">
    <name type="scientific">Polysphondylium violaceum</name>
    <dbReference type="NCBI Taxonomy" id="133409"/>
    <lineage>
        <taxon>Eukaryota</taxon>
        <taxon>Amoebozoa</taxon>
        <taxon>Evosea</taxon>
        <taxon>Eumycetozoa</taxon>
        <taxon>Dictyostelia</taxon>
        <taxon>Dictyosteliales</taxon>
        <taxon>Dictyosteliaceae</taxon>
        <taxon>Polysphondylium</taxon>
    </lineage>
</organism>
<dbReference type="EMBL" id="AJWJ01000129">
    <property type="protein sequence ID" value="KAF2074796.1"/>
    <property type="molecule type" value="Genomic_DNA"/>
</dbReference>
<evidence type="ECO:0000313" key="3">
    <source>
        <dbReference type="EMBL" id="KAF2074796.1"/>
    </source>
</evidence>